<sequence>ELEVVGIGADVAGRAKHFYSIYSKMTKKGREFNEIYDLTAMRVIVDSVKDCYGAIGVVHSLWKPLPGRFKDYVAMPRFNLYQALHTTVIGPEGRPLEIQIRTRQMHYMAEFGIAAHWIYKGDAAQGRKDGRTSGLSKGERAGVLERAQDGVGPAKPAWLEHLLDWQEELQDPREFMKTLKIDLFEVEVFDKDESKREYLPIKDALAAVAVNSDFQHYVKGSQTGGSGGGAYAVGAGRIKKRSDLQTKKEKADFVHEHGVDAYKQLED</sequence>
<feature type="domain" description="RelA/SpoT" evidence="2">
    <location>
        <begin position="13"/>
        <end position="123"/>
    </location>
</feature>
<feature type="non-terminal residue" evidence="3">
    <location>
        <position position="1"/>
    </location>
</feature>
<dbReference type="AlphaFoldDB" id="A0A0F9BSN9"/>
<evidence type="ECO:0000256" key="1">
    <source>
        <dbReference type="ARBA" id="ARBA00007476"/>
    </source>
</evidence>
<dbReference type="PANTHER" id="PTHR21262:SF31">
    <property type="entry name" value="GTP PYROPHOSPHOKINASE"/>
    <property type="match status" value="1"/>
</dbReference>
<dbReference type="CDD" id="cd05399">
    <property type="entry name" value="NT_Rel-Spo_like"/>
    <property type="match status" value="1"/>
</dbReference>
<dbReference type="PANTHER" id="PTHR21262">
    <property type="entry name" value="GUANOSINE-3',5'-BIS DIPHOSPHATE 3'-PYROPHOSPHOHYDROLASE"/>
    <property type="match status" value="1"/>
</dbReference>
<dbReference type="Gene3D" id="3.30.460.10">
    <property type="entry name" value="Beta Polymerase, domain 2"/>
    <property type="match status" value="1"/>
</dbReference>
<dbReference type="Pfam" id="PF04607">
    <property type="entry name" value="RelA_SpoT"/>
    <property type="match status" value="1"/>
</dbReference>
<dbReference type="FunFam" id="3.30.460.10:FF:000001">
    <property type="entry name" value="GTP pyrophosphokinase RelA"/>
    <property type="match status" value="1"/>
</dbReference>
<dbReference type="InterPro" id="IPR007685">
    <property type="entry name" value="RelA_SpoT"/>
</dbReference>
<dbReference type="EMBL" id="LAZR01039476">
    <property type="protein sequence ID" value="KKL16912.1"/>
    <property type="molecule type" value="Genomic_DNA"/>
</dbReference>
<name>A0A0F9BSN9_9ZZZZ</name>
<reference evidence="3" key="1">
    <citation type="journal article" date="2015" name="Nature">
        <title>Complex archaea that bridge the gap between prokaryotes and eukaryotes.</title>
        <authorList>
            <person name="Spang A."/>
            <person name="Saw J.H."/>
            <person name="Jorgensen S.L."/>
            <person name="Zaremba-Niedzwiedzka K."/>
            <person name="Martijn J."/>
            <person name="Lind A.E."/>
            <person name="van Eijk R."/>
            <person name="Schleper C."/>
            <person name="Guy L."/>
            <person name="Ettema T.J."/>
        </authorList>
    </citation>
    <scope>NUCLEOTIDE SEQUENCE</scope>
</reference>
<gene>
    <name evidence="3" type="ORF">LCGC14_2490830</name>
</gene>
<evidence type="ECO:0000313" key="3">
    <source>
        <dbReference type="EMBL" id="KKL16912.1"/>
    </source>
</evidence>
<dbReference type="SUPFAM" id="SSF81301">
    <property type="entry name" value="Nucleotidyltransferase"/>
    <property type="match status" value="1"/>
</dbReference>
<dbReference type="SMART" id="SM00954">
    <property type="entry name" value="RelA_SpoT"/>
    <property type="match status" value="1"/>
</dbReference>
<evidence type="ECO:0000259" key="2">
    <source>
        <dbReference type="SMART" id="SM00954"/>
    </source>
</evidence>
<organism evidence="3">
    <name type="scientific">marine sediment metagenome</name>
    <dbReference type="NCBI Taxonomy" id="412755"/>
    <lineage>
        <taxon>unclassified sequences</taxon>
        <taxon>metagenomes</taxon>
        <taxon>ecological metagenomes</taxon>
    </lineage>
</organism>
<proteinExistence type="inferred from homology"/>
<accession>A0A0F9BSN9</accession>
<comment type="similarity">
    <text evidence="1">Belongs to the RelA/SpoT family.</text>
</comment>
<dbReference type="GO" id="GO:0005886">
    <property type="term" value="C:plasma membrane"/>
    <property type="evidence" value="ECO:0007669"/>
    <property type="project" value="TreeGrafter"/>
</dbReference>
<protein>
    <recommendedName>
        <fullName evidence="2">RelA/SpoT domain-containing protein</fullName>
    </recommendedName>
</protein>
<dbReference type="GO" id="GO:0015969">
    <property type="term" value="P:guanosine tetraphosphate metabolic process"/>
    <property type="evidence" value="ECO:0007669"/>
    <property type="project" value="InterPro"/>
</dbReference>
<comment type="caution">
    <text evidence="3">The sequence shown here is derived from an EMBL/GenBank/DDBJ whole genome shotgun (WGS) entry which is preliminary data.</text>
</comment>
<dbReference type="InterPro" id="IPR043519">
    <property type="entry name" value="NT_sf"/>
</dbReference>